<reference evidence="3 4" key="1">
    <citation type="submission" date="2015-07" db="EMBL/GenBank/DDBJ databases">
        <title>Draft genome sequence of the Amantichitinum ursilacus IGB-41, a new chitin-degrading bacterium.</title>
        <authorList>
            <person name="Kirstahler P."/>
            <person name="Guenther M."/>
            <person name="Grumaz C."/>
            <person name="Rupp S."/>
            <person name="Zibek S."/>
            <person name="Sohn K."/>
        </authorList>
    </citation>
    <scope>NUCLEOTIDE SEQUENCE [LARGE SCALE GENOMIC DNA]</scope>
    <source>
        <strain evidence="3 4">IGB-41</strain>
    </source>
</reference>
<dbReference type="Gene3D" id="3.50.70.10">
    <property type="match status" value="1"/>
</dbReference>
<accession>A0A0N0GQV0</accession>
<evidence type="ECO:0000313" key="4">
    <source>
        <dbReference type="Proteomes" id="UP000037939"/>
    </source>
</evidence>
<name>A0A0N0GQV0_9NEIS</name>
<feature type="chain" id="PRO_5005849808" evidence="1">
    <location>
        <begin position="27"/>
        <end position="196"/>
    </location>
</feature>
<dbReference type="PANTHER" id="PTHR47698">
    <property type="entry name" value="FATTY-ACID-BINDING PROTEIN 3, CHLOROPLASTIC"/>
    <property type="match status" value="1"/>
</dbReference>
<evidence type="ECO:0000259" key="2">
    <source>
        <dbReference type="Pfam" id="PF16036"/>
    </source>
</evidence>
<dbReference type="Pfam" id="PF16036">
    <property type="entry name" value="Chalcone_3"/>
    <property type="match status" value="1"/>
</dbReference>
<dbReference type="EMBL" id="LAQT01000002">
    <property type="protein sequence ID" value="KPC54791.1"/>
    <property type="molecule type" value="Genomic_DNA"/>
</dbReference>
<dbReference type="AlphaFoldDB" id="A0A0N0GQV0"/>
<feature type="domain" description="Chalcone isomerase" evidence="2">
    <location>
        <begin position="26"/>
        <end position="192"/>
    </location>
</feature>
<dbReference type="PANTHER" id="PTHR47698:SF2">
    <property type="entry name" value="FATTY-ACID-BINDING PROTEIN 3, CHLOROPLASTIC"/>
    <property type="match status" value="1"/>
</dbReference>
<evidence type="ECO:0000256" key="1">
    <source>
        <dbReference type="SAM" id="SignalP"/>
    </source>
</evidence>
<evidence type="ECO:0000313" key="3">
    <source>
        <dbReference type="EMBL" id="KPC54791.1"/>
    </source>
</evidence>
<proteinExistence type="predicted"/>
<comment type="caution">
    <text evidence="3">The sequence shown here is derived from an EMBL/GenBank/DDBJ whole genome shotgun (WGS) entry which is preliminary data.</text>
</comment>
<dbReference type="InterPro" id="IPR016087">
    <property type="entry name" value="Chalcone_isomerase"/>
</dbReference>
<dbReference type="InterPro" id="IPR036298">
    <property type="entry name" value="Chalcone_isomerase_sf"/>
</dbReference>
<dbReference type="RefSeq" id="WP_053936561.1">
    <property type="nucleotide sequence ID" value="NZ_LAQT01000002.1"/>
</dbReference>
<keyword evidence="4" id="KW-1185">Reference proteome</keyword>
<feature type="signal peptide" evidence="1">
    <location>
        <begin position="1"/>
        <end position="26"/>
    </location>
</feature>
<dbReference type="InterPro" id="IPR016088">
    <property type="entry name" value="Chalcone_isomerase_3-sand"/>
</dbReference>
<organism evidence="3 4">
    <name type="scientific">Amantichitinum ursilacus</name>
    <dbReference type="NCBI Taxonomy" id="857265"/>
    <lineage>
        <taxon>Bacteria</taxon>
        <taxon>Pseudomonadati</taxon>
        <taxon>Pseudomonadota</taxon>
        <taxon>Betaproteobacteria</taxon>
        <taxon>Neisseriales</taxon>
        <taxon>Chitinibacteraceae</taxon>
        <taxon>Amantichitinum</taxon>
    </lineage>
</organism>
<sequence>MQKRTLLKQSLAIAALGLSLTTAAHALEVEGQQVPEHAEVSGQSLLLDGAGLRKKVIFDVYVAALYTSAKTADGAAVINATSPRRMELKMLRGVGASTMHESFVEGLEANTTDAQLAAIKPRVSQLEKIFADVKKVEKGDLITLDFIPGTGTKVSVRGKAYPVIPGDDFASAMLSIWLGQKPVQNDLKAALLSKPS</sequence>
<gene>
    <name evidence="3" type="ORF">WG78_04440</name>
</gene>
<keyword evidence="1" id="KW-0732">Signal</keyword>
<protein>
    <submittedName>
        <fullName evidence="3">Chalcone-flavanone isomerase</fullName>
    </submittedName>
</protein>
<dbReference type="STRING" id="857265.WG78_04440"/>
<dbReference type="OrthoDB" id="9795336at2"/>
<dbReference type="Proteomes" id="UP000037939">
    <property type="component" value="Unassembled WGS sequence"/>
</dbReference>
<keyword evidence="3" id="KW-0413">Isomerase</keyword>
<dbReference type="GO" id="GO:0016872">
    <property type="term" value="F:intramolecular lyase activity"/>
    <property type="evidence" value="ECO:0007669"/>
    <property type="project" value="InterPro"/>
</dbReference>
<dbReference type="SUPFAM" id="SSF54626">
    <property type="entry name" value="Chalcone isomerase"/>
    <property type="match status" value="1"/>
</dbReference>